<name>A0AAJ5SRC1_9PSED</name>
<keyword evidence="4" id="KW-1185">Reference proteome</keyword>
<dbReference type="RefSeq" id="WP_158659505.1">
    <property type="nucleotide sequence ID" value="NZ_CATKPM010000009.1"/>
</dbReference>
<evidence type="ECO:0000313" key="4">
    <source>
        <dbReference type="Proteomes" id="UP001329505"/>
    </source>
</evidence>
<dbReference type="Proteomes" id="UP001329505">
    <property type="component" value="Unassembled WGS sequence"/>
</dbReference>
<dbReference type="GeneID" id="93678135"/>
<dbReference type="Proteomes" id="UP001209279">
    <property type="component" value="Chromosome"/>
</dbReference>
<reference evidence="2" key="1">
    <citation type="submission" date="2021-08" db="EMBL/GenBank/DDBJ databases">
        <authorList>
            <person name="Yaryura P.M."/>
            <person name="Bianco M.I."/>
            <person name="Morais C."/>
            <person name="Setubal J.C."/>
        </authorList>
    </citation>
    <scope>NUCLEOTIDE SEQUENCE</scope>
    <source>
        <strain evidence="2">AP1</strain>
    </source>
</reference>
<dbReference type="EMBL" id="CP083803">
    <property type="protein sequence ID" value="UXZ43493.1"/>
    <property type="molecule type" value="Genomic_DNA"/>
</dbReference>
<organism evidence="2 3">
    <name type="scientific">Pseudomonas soli</name>
    <dbReference type="NCBI Taxonomy" id="1306993"/>
    <lineage>
        <taxon>Bacteria</taxon>
        <taxon>Pseudomonadati</taxon>
        <taxon>Pseudomonadota</taxon>
        <taxon>Gammaproteobacteria</taxon>
        <taxon>Pseudomonadales</taxon>
        <taxon>Pseudomonadaceae</taxon>
        <taxon>Pseudomonas</taxon>
    </lineage>
</organism>
<evidence type="ECO:0000313" key="3">
    <source>
        <dbReference type="Proteomes" id="UP001209279"/>
    </source>
</evidence>
<sequence>MRHPLPPAFTGHPSRMPLAAFALSPSAHLPDAPAMAQPWHVRGEPFAPVIDARPRRGA</sequence>
<evidence type="ECO:0000313" key="2">
    <source>
        <dbReference type="EMBL" id="UXZ43493.1"/>
    </source>
</evidence>
<proteinExistence type="predicted"/>
<evidence type="ECO:0000313" key="1">
    <source>
        <dbReference type="EMBL" id="MEE1883520.1"/>
    </source>
</evidence>
<gene>
    <name evidence="2" type="ORF">K7K07_15560</name>
    <name evidence="1" type="ORF">V0R55_25490</name>
</gene>
<accession>A0AAJ5SRC1</accession>
<dbReference type="AlphaFoldDB" id="A0AAJ5SRC1"/>
<protein>
    <submittedName>
        <fullName evidence="2">Uncharacterized protein</fullName>
    </submittedName>
</protein>
<dbReference type="EMBL" id="JAZDQQ010000036">
    <property type="protein sequence ID" value="MEE1883520.1"/>
    <property type="molecule type" value="Genomic_DNA"/>
</dbReference>
<reference evidence="1 4" key="2">
    <citation type="submission" date="2024-01" db="EMBL/GenBank/DDBJ databases">
        <title>Unpublished Manusciprt.</title>
        <authorList>
            <person name="Duman M."/>
            <person name="Valdes E.G."/>
            <person name="Ajmi N."/>
            <person name="Altun S."/>
            <person name="Saticioglu I.B."/>
        </authorList>
    </citation>
    <scope>NUCLEOTIDE SEQUENCE [LARGE SCALE GENOMIC DNA]</scope>
    <source>
        <strain evidence="1 4">139P</strain>
    </source>
</reference>